<evidence type="ECO:0000313" key="1">
    <source>
        <dbReference type="EMBL" id="GAA4264835.1"/>
    </source>
</evidence>
<gene>
    <name evidence="1" type="ORF">GCM10022256_04470</name>
</gene>
<keyword evidence="2" id="KW-1185">Reference proteome</keyword>
<proteinExistence type="predicted"/>
<accession>A0ABP8DXZ7</accession>
<dbReference type="PANTHER" id="PTHR35332:SF2">
    <property type="entry name" value="REGULATION OF ENOLASE PROTEIN 1"/>
    <property type="match status" value="1"/>
</dbReference>
<protein>
    <submittedName>
        <fullName evidence="1">DUF1349 domain-containing protein</fullName>
    </submittedName>
</protein>
<dbReference type="SUPFAM" id="SSF49899">
    <property type="entry name" value="Concanavalin A-like lectins/glucanases"/>
    <property type="match status" value="1"/>
</dbReference>
<comment type="caution">
    <text evidence="1">The sequence shown here is derived from an EMBL/GenBank/DDBJ whole genome shotgun (WGS) entry which is preliminary data.</text>
</comment>
<evidence type="ECO:0000313" key="2">
    <source>
        <dbReference type="Proteomes" id="UP001501594"/>
    </source>
</evidence>
<sequence length="202" mass="21601">MTLQIPGLPPLAWTGAEGAADIDESAAGSVLTMTSEPGVDWTNDALGGPQQQAATALGFVADGDFALSARVRVLSERSTFDAGVLAIWADDDHWAKICFEFSPQGEPMVVSVVTDVFSDDCNSQLVEGDFVFLRVVRTGDGWAFHSSEDGRVWRFVRLFRLSSPGPFRVGFLSQAPTGDACTAAFDEIAYTTTVPSDLRDGS</sequence>
<dbReference type="Proteomes" id="UP001501594">
    <property type="component" value="Unassembled WGS sequence"/>
</dbReference>
<name>A0ABP8DXZ7_9MICO</name>
<dbReference type="Gene3D" id="2.60.120.200">
    <property type="match status" value="1"/>
</dbReference>
<dbReference type="PANTHER" id="PTHR35332">
    <property type="entry name" value="REGULATION OF ENOLASE PROTEIN 1"/>
    <property type="match status" value="1"/>
</dbReference>
<dbReference type="Pfam" id="PF07081">
    <property type="entry name" value="DUF1349"/>
    <property type="match status" value="1"/>
</dbReference>
<dbReference type="InterPro" id="IPR009784">
    <property type="entry name" value="DUF1349"/>
</dbReference>
<organism evidence="1 2">
    <name type="scientific">Frondihabitans peucedani</name>
    <dbReference type="NCBI Taxonomy" id="598626"/>
    <lineage>
        <taxon>Bacteria</taxon>
        <taxon>Bacillati</taxon>
        <taxon>Actinomycetota</taxon>
        <taxon>Actinomycetes</taxon>
        <taxon>Micrococcales</taxon>
        <taxon>Microbacteriaceae</taxon>
        <taxon>Frondihabitans</taxon>
    </lineage>
</organism>
<dbReference type="RefSeq" id="WP_344793410.1">
    <property type="nucleotide sequence ID" value="NZ_BAABAU010000001.1"/>
</dbReference>
<dbReference type="InterPro" id="IPR013320">
    <property type="entry name" value="ConA-like_dom_sf"/>
</dbReference>
<reference evidence="2" key="1">
    <citation type="journal article" date="2019" name="Int. J. Syst. Evol. Microbiol.">
        <title>The Global Catalogue of Microorganisms (GCM) 10K type strain sequencing project: providing services to taxonomists for standard genome sequencing and annotation.</title>
        <authorList>
            <consortium name="The Broad Institute Genomics Platform"/>
            <consortium name="The Broad Institute Genome Sequencing Center for Infectious Disease"/>
            <person name="Wu L."/>
            <person name="Ma J."/>
        </authorList>
    </citation>
    <scope>NUCLEOTIDE SEQUENCE [LARGE SCALE GENOMIC DNA]</scope>
    <source>
        <strain evidence="2">JCM 17442</strain>
    </source>
</reference>
<dbReference type="EMBL" id="BAABAU010000001">
    <property type="protein sequence ID" value="GAA4264835.1"/>
    <property type="molecule type" value="Genomic_DNA"/>
</dbReference>